<evidence type="ECO:0000259" key="1">
    <source>
        <dbReference type="Pfam" id="PF08486"/>
    </source>
</evidence>
<evidence type="ECO:0000313" key="2">
    <source>
        <dbReference type="EMBL" id="CUM83776.1"/>
    </source>
</evidence>
<name>A0A173S1D5_9FIRM</name>
<dbReference type="RefSeq" id="WP_242856323.1">
    <property type="nucleotide sequence ID" value="NZ_CYXO01000003.1"/>
</dbReference>
<organism evidence="2 3">
    <name type="scientific">Dorea longicatena</name>
    <dbReference type="NCBI Taxonomy" id="88431"/>
    <lineage>
        <taxon>Bacteria</taxon>
        <taxon>Bacillati</taxon>
        <taxon>Bacillota</taxon>
        <taxon>Clostridia</taxon>
        <taxon>Lachnospirales</taxon>
        <taxon>Lachnospiraceae</taxon>
        <taxon>Dorea</taxon>
    </lineage>
</organism>
<dbReference type="Proteomes" id="UP000095597">
    <property type="component" value="Unassembled WGS sequence"/>
</dbReference>
<evidence type="ECO:0000313" key="3">
    <source>
        <dbReference type="Proteomes" id="UP000095597"/>
    </source>
</evidence>
<dbReference type="InterPro" id="IPR013693">
    <property type="entry name" value="SpoIID/LytB_N"/>
</dbReference>
<dbReference type="EMBL" id="CYXO01000003">
    <property type="protein sequence ID" value="CUM83776.1"/>
    <property type="molecule type" value="Genomic_DNA"/>
</dbReference>
<proteinExistence type="predicted"/>
<dbReference type="InterPro" id="IPR013486">
    <property type="entry name" value="SpoIID/LytB"/>
</dbReference>
<dbReference type="Pfam" id="PF08486">
    <property type="entry name" value="SpoIID"/>
    <property type="match status" value="1"/>
</dbReference>
<feature type="domain" description="Sporulation stage II protein D amidase enhancer LytB N-terminal" evidence="1">
    <location>
        <begin position="172"/>
        <end position="262"/>
    </location>
</feature>
<accession>A0A173S1D5</accession>
<dbReference type="NCBIfam" id="TIGR02669">
    <property type="entry name" value="SpoIID_LytB"/>
    <property type="match status" value="1"/>
</dbReference>
<protein>
    <submittedName>
        <fullName evidence="2">H-34</fullName>
    </submittedName>
</protein>
<dbReference type="AlphaFoldDB" id="A0A173S1D5"/>
<dbReference type="GO" id="GO:0030435">
    <property type="term" value="P:sporulation resulting in formation of a cellular spore"/>
    <property type="evidence" value="ECO:0007669"/>
    <property type="project" value="InterPro"/>
</dbReference>
<reference evidence="2 3" key="1">
    <citation type="submission" date="2015-09" db="EMBL/GenBank/DDBJ databases">
        <authorList>
            <consortium name="Pathogen Informatics"/>
        </authorList>
    </citation>
    <scope>NUCLEOTIDE SEQUENCE [LARGE SCALE GENOMIC DNA]</scope>
    <source>
        <strain evidence="2 3">2789STDY5834961</strain>
    </source>
</reference>
<gene>
    <name evidence="2" type="ORF">ERS852573_00774</name>
</gene>
<sequence>MRRRNKKHYSIYIAWILLLLCVIGGLKAGIEESAVGKEQTHSEISIQSRWEELLKSVSEKKNDKKKDQKKSESTEAAQKNIRILLMTDGYKQIVHKELKVSATGGLIIEKTGTREETAENEKITITKEDFGFQNGKIRVTAKDGGEMVVRSIRRGYGNPSYAGILDLYATSEGIVIINELPVESYLCKVVPSEMPASYQKEALKAQAVCARNYAERQMEDYAYPEYQAHVNDSTDYQVYNNSAQQDASTEAVRETASEVLKYKGNIVTTYYYSTSCGKTTTMKAWGTSENESNGYLQSVEVKDKNGDYEKLLPWYRWEADIDQDILSALLAENVKKNIGTVQSLEVTKTGPGGVALQIKAVGDKGSITVDTENKIRKALGGNGYEIKKQDGTVAQSGTLLPSAFFKVKKAGNIFKIIGGGYGHGIGMSQNGANEMAKTGKNYQEILQMFYPGTTIEK</sequence>